<name>A0A511QPQ4_9VIBR</name>
<keyword evidence="2" id="KW-1185">Reference proteome</keyword>
<proteinExistence type="predicted"/>
<reference evidence="1 2" key="1">
    <citation type="submission" date="2019-07" db="EMBL/GenBank/DDBJ databases">
        <title>Whole genome shotgun sequence of Vibrio superstes NBRC 103154.</title>
        <authorList>
            <person name="Hosoyama A."/>
            <person name="Uohara A."/>
            <person name="Ohji S."/>
            <person name="Ichikawa N."/>
        </authorList>
    </citation>
    <scope>NUCLEOTIDE SEQUENCE [LARGE SCALE GENOMIC DNA]</scope>
    <source>
        <strain evidence="1 2">NBRC 103154</strain>
    </source>
</reference>
<dbReference type="OrthoDB" id="5869135at2"/>
<dbReference type="EMBL" id="BJXK01000005">
    <property type="protein sequence ID" value="GEM79321.1"/>
    <property type="molecule type" value="Genomic_DNA"/>
</dbReference>
<protein>
    <recommendedName>
        <fullName evidence="3">Lipoprotein</fullName>
    </recommendedName>
</protein>
<evidence type="ECO:0000313" key="2">
    <source>
        <dbReference type="Proteomes" id="UP000321113"/>
    </source>
</evidence>
<accession>A0A511QPQ4</accession>
<dbReference type="Proteomes" id="UP000321113">
    <property type="component" value="Unassembled WGS sequence"/>
</dbReference>
<comment type="caution">
    <text evidence="1">The sequence shown here is derived from an EMBL/GenBank/DDBJ whole genome shotgun (WGS) entry which is preliminary data.</text>
</comment>
<evidence type="ECO:0008006" key="3">
    <source>
        <dbReference type="Google" id="ProtNLM"/>
    </source>
</evidence>
<evidence type="ECO:0000313" key="1">
    <source>
        <dbReference type="EMBL" id="GEM79321.1"/>
    </source>
</evidence>
<sequence>MNKTAFLLSSTLIVIQGCTSNSVTEPVIQPTNAQVQNQKPTSSIDIAKFSEEKRAWLASEAWSYHGNGLTRNIGWNDQMQKGDLDFVASYNAGQTQCQGEIYIAGPLYGNRISGILNINGQDVHFKYVSKVNDKARLYQPKNPAGLSFLLAEFEKGNPVVVKSDIGVSATFPSTDFKEAKQAIDSECQAKILRDKNAL</sequence>
<dbReference type="AlphaFoldDB" id="A0A511QPQ4"/>
<gene>
    <name evidence="1" type="ORF">VSU01S_15660</name>
</gene>
<dbReference type="PROSITE" id="PS51257">
    <property type="entry name" value="PROKAR_LIPOPROTEIN"/>
    <property type="match status" value="1"/>
</dbReference>
<dbReference type="RefSeq" id="WP_119009201.1">
    <property type="nucleotide sequence ID" value="NZ_BJXK01000005.1"/>
</dbReference>
<organism evidence="1 2">
    <name type="scientific">Vibrio superstes NBRC 103154</name>
    <dbReference type="NCBI Taxonomy" id="1219062"/>
    <lineage>
        <taxon>Bacteria</taxon>
        <taxon>Pseudomonadati</taxon>
        <taxon>Pseudomonadota</taxon>
        <taxon>Gammaproteobacteria</taxon>
        <taxon>Vibrionales</taxon>
        <taxon>Vibrionaceae</taxon>
        <taxon>Vibrio</taxon>
    </lineage>
</organism>